<protein>
    <submittedName>
        <fullName evidence="3">Glycosyl transferase</fullName>
    </submittedName>
</protein>
<organism evidence="3 4">
    <name type="scientific">Coprobacter fastidiosus</name>
    <dbReference type="NCBI Taxonomy" id="1099853"/>
    <lineage>
        <taxon>Bacteria</taxon>
        <taxon>Pseudomonadati</taxon>
        <taxon>Bacteroidota</taxon>
        <taxon>Bacteroidia</taxon>
        <taxon>Bacteroidales</taxon>
        <taxon>Barnesiellaceae</taxon>
        <taxon>Coprobacter</taxon>
    </lineage>
</organism>
<gene>
    <name evidence="3" type="ORF">DDY73_01765</name>
</gene>
<feature type="domain" description="Glycosyl transferase family 1" evidence="1">
    <location>
        <begin position="228"/>
        <end position="373"/>
    </location>
</feature>
<evidence type="ECO:0000259" key="1">
    <source>
        <dbReference type="Pfam" id="PF00534"/>
    </source>
</evidence>
<dbReference type="PANTHER" id="PTHR12526">
    <property type="entry name" value="GLYCOSYLTRANSFERASE"/>
    <property type="match status" value="1"/>
</dbReference>
<dbReference type="SUPFAM" id="SSF53756">
    <property type="entry name" value="UDP-Glycosyltransferase/glycogen phosphorylase"/>
    <property type="match status" value="1"/>
</dbReference>
<evidence type="ECO:0000313" key="4">
    <source>
        <dbReference type="Proteomes" id="UP000262954"/>
    </source>
</evidence>
<proteinExistence type="predicted"/>
<keyword evidence="3" id="KW-0808">Transferase</keyword>
<dbReference type="Gene3D" id="3.40.50.2000">
    <property type="entry name" value="Glycogen Phosphorylase B"/>
    <property type="match status" value="2"/>
</dbReference>
<dbReference type="EMBL" id="DNWC01000026">
    <property type="protein sequence ID" value="HBJ07707.1"/>
    <property type="molecule type" value="Genomic_DNA"/>
</dbReference>
<dbReference type="Pfam" id="PF00534">
    <property type="entry name" value="Glycos_transf_1"/>
    <property type="match status" value="1"/>
</dbReference>
<dbReference type="RefSeq" id="WP_022389558.1">
    <property type="nucleotide sequence ID" value="NZ_CAUAJF010000045.1"/>
</dbReference>
<evidence type="ECO:0000259" key="2">
    <source>
        <dbReference type="Pfam" id="PF13439"/>
    </source>
</evidence>
<evidence type="ECO:0000313" key="3">
    <source>
        <dbReference type="EMBL" id="HBJ07707.1"/>
    </source>
</evidence>
<reference evidence="3 4" key="1">
    <citation type="journal article" date="2018" name="Nat. Biotechnol.">
        <title>A standardized bacterial taxonomy based on genome phylogeny substantially revises the tree of life.</title>
        <authorList>
            <person name="Parks D.H."/>
            <person name="Chuvochina M."/>
            <person name="Waite D.W."/>
            <person name="Rinke C."/>
            <person name="Skarshewski A."/>
            <person name="Chaumeil P.A."/>
            <person name="Hugenholtz P."/>
        </authorList>
    </citation>
    <scope>NUCLEOTIDE SEQUENCE [LARGE SCALE GENOMIC DNA]</scope>
    <source>
        <strain evidence="3">UBA11482</strain>
    </source>
</reference>
<comment type="caution">
    <text evidence="3">The sequence shown here is derived from an EMBL/GenBank/DDBJ whole genome shotgun (WGS) entry which is preliminary data.</text>
</comment>
<dbReference type="Pfam" id="PF13439">
    <property type="entry name" value="Glyco_transf_4"/>
    <property type="match status" value="1"/>
</dbReference>
<dbReference type="CDD" id="cd03801">
    <property type="entry name" value="GT4_PimA-like"/>
    <property type="match status" value="1"/>
</dbReference>
<dbReference type="GO" id="GO:0016757">
    <property type="term" value="F:glycosyltransferase activity"/>
    <property type="evidence" value="ECO:0007669"/>
    <property type="project" value="InterPro"/>
</dbReference>
<accession>A0A354LZL8</accession>
<dbReference type="InterPro" id="IPR001296">
    <property type="entry name" value="Glyco_trans_1"/>
</dbReference>
<sequence>MKVLLINKYFYLRGGAETVFFKTISLLKSKGHEVIPVSTKNKKNFSGENPYFIDYPEFREIPLKHKIQNIKSFFFNKEASKKIEEAILKEKPDIAHIHLMFSSFSVSILPILKKYNIPVVITAHDYRLVCPASALLNGKLQICTKCQNGRYYNCFINKCGKSGYLESFLFMAEMYFRKIFYPVNHYIDTFIFVSQASFQLYAKLNPEFKKYNHQVIYNPIETKAAYNPHRGNYILYFGRLSEEKGIKTLIRTAKRLPDIQIKIAGNGDLVLNDIPHNVELLGFKSGKDLEKTISESSFIIVPSEWYETFGLSAAEAMALSKPVIASNIGGLPEIVENGITGYLFDYGNTESLYQTIQTAINIDDCTYYQMCNNAYNFIRKFSEEKYINNIIELYQNNLKKK</sequence>
<dbReference type="AlphaFoldDB" id="A0A354LZL8"/>
<name>A0A354LZL8_9BACT</name>
<dbReference type="InterPro" id="IPR028098">
    <property type="entry name" value="Glyco_trans_4-like_N"/>
</dbReference>
<feature type="domain" description="Glycosyltransferase subfamily 4-like N-terminal" evidence="2">
    <location>
        <begin position="14"/>
        <end position="222"/>
    </location>
</feature>
<dbReference type="Proteomes" id="UP000262954">
    <property type="component" value="Unassembled WGS sequence"/>
</dbReference>